<dbReference type="PROSITE" id="PS00560">
    <property type="entry name" value="CARBOXYPEPT_SER_HIS"/>
    <property type="match status" value="1"/>
</dbReference>
<sequence>MRLEIWTLALQGKSLIAFALSRVHTSNKATRNKIATSVKSVQTHVLKRWFELGKQADYRESLPELSAPLLLIYGKRDPYAKSYQEDFYSRVTRVPVQFVYIDGVGHQVPTKRSNELNAILRQFAKNVGD</sequence>
<dbReference type="AlphaFoldDB" id="A0A7T7CH37"/>
<dbReference type="EMBL" id="CP054706">
    <property type="protein sequence ID" value="QQK81689.1"/>
    <property type="molecule type" value="Genomic_DNA"/>
</dbReference>
<organism evidence="1 2">
    <name type="scientific">Salicibibacter cibi</name>
    <dbReference type="NCBI Taxonomy" id="2743001"/>
    <lineage>
        <taxon>Bacteria</taxon>
        <taxon>Bacillati</taxon>
        <taxon>Bacillota</taxon>
        <taxon>Bacilli</taxon>
        <taxon>Bacillales</taxon>
        <taxon>Bacillaceae</taxon>
        <taxon>Salicibibacter</taxon>
    </lineage>
</organism>
<dbReference type="SUPFAM" id="SSF53474">
    <property type="entry name" value="alpha/beta-Hydrolases"/>
    <property type="match status" value="1"/>
</dbReference>
<proteinExistence type="predicted"/>
<dbReference type="KEGG" id="scib:HUG20_18405"/>
<evidence type="ECO:0000313" key="2">
    <source>
        <dbReference type="Proteomes" id="UP000595349"/>
    </source>
</evidence>
<keyword evidence="2" id="KW-1185">Reference proteome</keyword>
<name>A0A7T7CH37_9BACI</name>
<evidence type="ECO:0000313" key="1">
    <source>
        <dbReference type="EMBL" id="QQK81689.1"/>
    </source>
</evidence>
<gene>
    <name evidence="1" type="ORF">HUG20_18405</name>
</gene>
<dbReference type="GO" id="GO:0004185">
    <property type="term" value="F:serine-type carboxypeptidase activity"/>
    <property type="evidence" value="ECO:0007669"/>
    <property type="project" value="InterPro"/>
</dbReference>
<protein>
    <submittedName>
        <fullName evidence="1">Alpha/beta hydrolase</fullName>
    </submittedName>
</protein>
<dbReference type="InterPro" id="IPR029058">
    <property type="entry name" value="AB_hydrolase_fold"/>
</dbReference>
<dbReference type="Proteomes" id="UP000595349">
    <property type="component" value="Chromosome"/>
</dbReference>
<reference evidence="1 2" key="1">
    <citation type="submission" date="2020-06" db="EMBL/GenBank/DDBJ databases">
        <title>Genomic analysis of Salicibibacter sp. NKC21-4.</title>
        <authorList>
            <person name="Oh Y.J."/>
        </authorList>
    </citation>
    <scope>NUCLEOTIDE SEQUENCE [LARGE SCALE GENOMIC DNA]</scope>
    <source>
        <strain evidence="1 2">NKC21-4</strain>
    </source>
</reference>
<keyword evidence="1" id="KW-0378">Hydrolase</keyword>
<dbReference type="InterPro" id="IPR033124">
    <property type="entry name" value="Ser_caboxypep_his_AS"/>
</dbReference>
<accession>A0A7T7CH37</accession>
<dbReference type="RefSeq" id="WP_200086308.1">
    <property type="nucleotide sequence ID" value="NZ_CP054706.1"/>
</dbReference>
<dbReference type="Gene3D" id="3.40.50.1820">
    <property type="entry name" value="alpha/beta hydrolase"/>
    <property type="match status" value="1"/>
</dbReference>